<dbReference type="Pfam" id="PF13560">
    <property type="entry name" value="HTH_31"/>
    <property type="match status" value="1"/>
</dbReference>
<gene>
    <name evidence="2" type="ORF">E1283_07275</name>
</gene>
<comment type="caution">
    <text evidence="2">The sequence shown here is derived from an EMBL/GenBank/DDBJ whole genome shotgun (WGS) entry which is preliminary data.</text>
</comment>
<dbReference type="Gene3D" id="1.10.260.40">
    <property type="entry name" value="lambda repressor-like DNA-binding domains"/>
    <property type="match status" value="1"/>
</dbReference>
<feature type="domain" description="HTH cro/C1-type" evidence="1">
    <location>
        <begin position="21"/>
        <end position="74"/>
    </location>
</feature>
<dbReference type="InterPro" id="IPR001387">
    <property type="entry name" value="Cro/C1-type_HTH"/>
</dbReference>
<evidence type="ECO:0000259" key="1">
    <source>
        <dbReference type="PROSITE" id="PS50943"/>
    </source>
</evidence>
<dbReference type="SUPFAM" id="SSF47413">
    <property type="entry name" value="lambda repressor-like DNA-binding domains"/>
    <property type="match status" value="1"/>
</dbReference>
<dbReference type="OrthoDB" id="2897536at2"/>
<name>A0A4V2Y3R1_9ACTN</name>
<evidence type="ECO:0000313" key="3">
    <source>
        <dbReference type="Proteomes" id="UP000295345"/>
    </source>
</evidence>
<dbReference type="PROSITE" id="PS50943">
    <property type="entry name" value="HTH_CROC1"/>
    <property type="match status" value="1"/>
</dbReference>
<evidence type="ECO:0000313" key="2">
    <source>
        <dbReference type="EMBL" id="TDC77455.1"/>
    </source>
</evidence>
<organism evidence="2 3">
    <name type="scientific">Streptomyces hainanensis</name>
    <dbReference type="NCBI Taxonomy" id="402648"/>
    <lineage>
        <taxon>Bacteria</taxon>
        <taxon>Bacillati</taxon>
        <taxon>Actinomycetota</taxon>
        <taxon>Actinomycetes</taxon>
        <taxon>Kitasatosporales</taxon>
        <taxon>Streptomycetaceae</taxon>
        <taxon>Streptomyces</taxon>
    </lineage>
</organism>
<dbReference type="EMBL" id="SMKI01000053">
    <property type="protein sequence ID" value="TDC77455.1"/>
    <property type="molecule type" value="Genomic_DNA"/>
</dbReference>
<dbReference type="InterPro" id="IPR010982">
    <property type="entry name" value="Lambda_DNA-bd_dom_sf"/>
</dbReference>
<protein>
    <submittedName>
        <fullName evidence="2">XRE family transcriptional regulator</fullName>
    </submittedName>
</protein>
<dbReference type="AlphaFoldDB" id="A0A4V2Y3R1"/>
<dbReference type="InterPro" id="IPR043917">
    <property type="entry name" value="DUF5753"/>
</dbReference>
<dbReference type="Proteomes" id="UP000295345">
    <property type="component" value="Unassembled WGS sequence"/>
</dbReference>
<dbReference type="CDD" id="cd00093">
    <property type="entry name" value="HTH_XRE"/>
    <property type="match status" value="1"/>
</dbReference>
<dbReference type="Pfam" id="PF19054">
    <property type="entry name" value="DUF5753"/>
    <property type="match status" value="1"/>
</dbReference>
<dbReference type="SMART" id="SM00530">
    <property type="entry name" value="HTH_XRE"/>
    <property type="match status" value="1"/>
</dbReference>
<accession>A0A4V2Y3R1</accession>
<proteinExistence type="predicted"/>
<keyword evidence="3" id="KW-1185">Reference proteome</keyword>
<dbReference type="GO" id="GO:0003677">
    <property type="term" value="F:DNA binding"/>
    <property type="evidence" value="ECO:0007669"/>
    <property type="project" value="InterPro"/>
</dbReference>
<reference evidence="2 3" key="1">
    <citation type="submission" date="2019-03" db="EMBL/GenBank/DDBJ databases">
        <title>Draft genome sequences of novel Actinobacteria.</title>
        <authorList>
            <person name="Sahin N."/>
            <person name="Ay H."/>
            <person name="Saygin H."/>
        </authorList>
    </citation>
    <scope>NUCLEOTIDE SEQUENCE [LARGE SCALE GENOMIC DNA]</scope>
    <source>
        <strain evidence="2 3">DSM 41900</strain>
    </source>
</reference>
<sequence>MVRPKDLNPYLSPRTFYGAELRRLREDADLSQDALGERAFCSGTYIGQFETAERRPQLDMSKLFDDIFGTGEHLQRLCKLAHEAEKHPDYFATAAELEKHAETFCEFTGMHIPGLLQTEEYARTLTRSSHPFAPQEEVEKRVTARTERQRILNDPTAPELWFIVHEAALRLPMDGPELMRAQLDRLVALGRDHHRVMLQVLPFSAGPHPLLYNTVILMTFADSPSVTYTEGAYSGQLIEEPALVARYFKAYDHLRAIALPPETSLALIESLAKDLWTP</sequence>
<dbReference type="RefSeq" id="WP_132817068.1">
    <property type="nucleotide sequence ID" value="NZ_SMKI01000053.1"/>
</dbReference>